<keyword evidence="5 6" id="KW-0664">Pyridoxine biosynthesis</keyword>
<evidence type="ECO:0000313" key="12">
    <source>
        <dbReference type="Proteomes" id="UP000739565"/>
    </source>
</evidence>
<evidence type="ECO:0000256" key="7">
    <source>
        <dbReference type="PIRSR" id="PIRSR000190-1"/>
    </source>
</evidence>
<keyword evidence="3 6" id="KW-0288">FMN</keyword>
<feature type="binding site" evidence="6 8">
    <location>
        <position position="82"/>
    </location>
    <ligand>
        <name>FMN</name>
        <dbReference type="ChEBI" id="CHEBI:58210"/>
    </ligand>
</feature>
<keyword evidence="2 6" id="KW-0285">Flavoprotein</keyword>
<evidence type="ECO:0000256" key="8">
    <source>
        <dbReference type="PIRSR" id="PIRSR000190-2"/>
    </source>
</evidence>
<dbReference type="NCBIfam" id="TIGR00558">
    <property type="entry name" value="pdxH"/>
    <property type="match status" value="1"/>
</dbReference>
<sequence>MSIADIRQSYDKHTLLEKDAKGSPYEQFGVWFNQALDDKVPEPTAMTLATANAQGRPSARIVLLKGYDDKGFVFYTNYESRKGKDLLVQPWASLLFFWQPLERTVRIEGLVEKVSAQESDEYFHSRPLGSRLGAWASAQSQPTSIAELDARQQAMTAKYGDAPPRPPHWGGYRLKPEYFEFWQGRPSRLHDRLTYIPSGTTGWTIGRISP</sequence>
<dbReference type="RefSeq" id="WP_259662078.1">
    <property type="nucleotide sequence ID" value="NZ_JAHXRI010000010.1"/>
</dbReference>
<dbReference type="Proteomes" id="UP000739565">
    <property type="component" value="Unassembled WGS sequence"/>
</dbReference>
<feature type="binding site" evidence="6 7">
    <location>
        <position position="122"/>
    </location>
    <ligand>
        <name>substrate</name>
    </ligand>
</feature>
<dbReference type="GO" id="GO:0008615">
    <property type="term" value="P:pyridoxine biosynthetic process"/>
    <property type="evidence" value="ECO:0007669"/>
    <property type="project" value="UniProtKB-UniRule"/>
</dbReference>
<dbReference type="GO" id="GO:0010181">
    <property type="term" value="F:FMN binding"/>
    <property type="evidence" value="ECO:0007669"/>
    <property type="project" value="UniProtKB-UniRule"/>
</dbReference>
<feature type="binding site" evidence="6 7">
    <location>
        <position position="130"/>
    </location>
    <ligand>
        <name>substrate</name>
    </ligand>
</feature>
<dbReference type="Pfam" id="PF01243">
    <property type="entry name" value="PNPOx_N"/>
    <property type="match status" value="1"/>
</dbReference>
<comment type="catalytic activity">
    <reaction evidence="6">
        <text>pyridoxine 5'-phosphate + O2 = pyridoxal 5'-phosphate + H2O2</text>
        <dbReference type="Rhea" id="RHEA:15149"/>
        <dbReference type="ChEBI" id="CHEBI:15379"/>
        <dbReference type="ChEBI" id="CHEBI:16240"/>
        <dbReference type="ChEBI" id="CHEBI:58589"/>
        <dbReference type="ChEBI" id="CHEBI:597326"/>
        <dbReference type="EC" id="1.4.3.5"/>
    </reaction>
</comment>
<dbReference type="Gene3D" id="2.30.110.10">
    <property type="entry name" value="Electron Transport, Fmn-binding Protein, Chain A"/>
    <property type="match status" value="1"/>
</dbReference>
<dbReference type="PIRSF" id="PIRSF000190">
    <property type="entry name" value="Pyd_amn-ph_oxd"/>
    <property type="match status" value="1"/>
</dbReference>
<dbReference type="NCBIfam" id="NF004231">
    <property type="entry name" value="PRK05679.1"/>
    <property type="match status" value="1"/>
</dbReference>
<dbReference type="EC" id="1.4.3.5" evidence="6"/>
<feature type="binding site" evidence="6 7">
    <location>
        <position position="126"/>
    </location>
    <ligand>
        <name>substrate</name>
    </ligand>
</feature>
<feature type="binding site" evidence="6 8">
    <location>
        <begin position="60"/>
        <end position="65"/>
    </location>
    <ligand>
        <name>FMN</name>
        <dbReference type="ChEBI" id="CHEBI:58210"/>
    </ligand>
</feature>
<dbReference type="InterPro" id="IPR011576">
    <property type="entry name" value="Pyridox_Oxase_N"/>
</dbReference>
<feature type="binding site" evidence="7">
    <location>
        <begin position="7"/>
        <end position="10"/>
    </location>
    <ligand>
        <name>substrate</name>
    </ligand>
</feature>
<comment type="caution">
    <text evidence="11">The sequence shown here is derived from an EMBL/GenBank/DDBJ whole genome shotgun (WGS) entry which is preliminary data.</text>
</comment>
<feature type="domain" description="Pyridoxamine 5'-phosphate oxidase N-terminal" evidence="9">
    <location>
        <begin position="33"/>
        <end position="146"/>
    </location>
</feature>
<accession>A0A953NEE0</accession>
<comment type="pathway">
    <text evidence="6">Cofactor metabolism; pyridoxal 5'-phosphate salvage; pyridoxal 5'-phosphate from pyridoxine 5'-phosphate: step 1/1.</text>
</comment>
<feature type="binding site" evidence="6 8">
    <location>
        <position position="182"/>
    </location>
    <ligand>
        <name>FMN</name>
        <dbReference type="ChEBI" id="CHEBI:58210"/>
    </ligand>
</feature>
<comment type="pathway">
    <text evidence="6">Cofactor metabolism; pyridoxal 5'-phosphate salvage; pyridoxal 5'-phosphate from pyridoxamine 5'-phosphate: step 1/1.</text>
</comment>
<dbReference type="InterPro" id="IPR012349">
    <property type="entry name" value="Split_barrel_FMN-bd"/>
</dbReference>
<evidence type="ECO:0000256" key="5">
    <source>
        <dbReference type="ARBA" id="ARBA00023096"/>
    </source>
</evidence>
<dbReference type="PROSITE" id="PS01064">
    <property type="entry name" value="PYRIDOX_OXIDASE"/>
    <property type="match status" value="1"/>
</dbReference>
<protein>
    <recommendedName>
        <fullName evidence="6">Pyridoxine/pyridoxamine 5'-phosphate oxidase</fullName>
        <ecNumber evidence="6">1.4.3.5</ecNumber>
    </recommendedName>
    <alternativeName>
        <fullName evidence="6">PNP/PMP oxidase</fullName>
        <shortName evidence="6">PNPOx</shortName>
    </alternativeName>
    <alternativeName>
        <fullName evidence="6">Pyridoxal 5'-phosphate synthase</fullName>
    </alternativeName>
</protein>
<comment type="cofactor">
    <cofactor evidence="6 8">
        <name>FMN</name>
        <dbReference type="ChEBI" id="CHEBI:58210"/>
    </cofactor>
    <text evidence="6 8">Binds 1 FMN per subunit.</text>
</comment>
<evidence type="ECO:0000256" key="1">
    <source>
        <dbReference type="ARBA" id="ARBA00007301"/>
    </source>
</evidence>
<name>A0A953NEE0_9BURK</name>
<organism evidence="11 12">
    <name type="scientific">Zwartia hollandica</name>
    <dbReference type="NCBI Taxonomy" id="324606"/>
    <lineage>
        <taxon>Bacteria</taxon>
        <taxon>Pseudomonadati</taxon>
        <taxon>Pseudomonadota</taxon>
        <taxon>Betaproteobacteria</taxon>
        <taxon>Burkholderiales</taxon>
        <taxon>Alcaligenaceae</taxon>
        <taxon>Zwartia</taxon>
    </lineage>
</organism>
<feature type="binding site" evidence="6 8">
    <location>
        <begin position="75"/>
        <end position="76"/>
    </location>
    <ligand>
        <name>FMN</name>
        <dbReference type="ChEBI" id="CHEBI:58210"/>
    </ligand>
</feature>
<dbReference type="GO" id="GO:0004733">
    <property type="term" value="F:pyridoxamine phosphate oxidase activity"/>
    <property type="evidence" value="ECO:0007669"/>
    <property type="project" value="UniProtKB-UniRule"/>
</dbReference>
<dbReference type="HAMAP" id="MF_01629">
    <property type="entry name" value="PdxH"/>
    <property type="match status" value="1"/>
</dbReference>
<evidence type="ECO:0000259" key="10">
    <source>
        <dbReference type="Pfam" id="PF10590"/>
    </source>
</evidence>
<dbReference type="EMBL" id="JAHXRI010000010">
    <property type="protein sequence ID" value="MBZ1351691.1"/>
    <property type="molecule type" value="Genomic_DNA"/>
</dbReference>
<evidence type="ECO:0000259" key="9">
    <source>
        <dbReference type="Pfam" id="PF01243"/>
    </source>
</evidence>
<evidence type="ECO:0000256" key="4">
    <source>
        <dbReference type="ARBA" id="ARBA00023002"/>
    </source>
</evidence>
<dbReference type="InterPro" id="IPR019740">
    <property type="entry name" value="Pyridox_Oxase_CS"/>
</dbReference>
<comment type="caution">
    <text evidence="6">Lacks conserved residue(s) required for the propagation of feature annotation.</text>
</comment>
<evidence type="ECO:0000256" key="6">
    <source>
        <dbReference type="HAMAP-Rule" id="MF_01629"/>
    </source>
</evidence>
<feature type="binding site" evidence="6 7">
    <location>
        <position position="65"/>
    </location>
    <ligand>
        <name>substrate</name>
    </ligand>
</feature>
<dbReference type="AlphaFoldDB" id="A0A953NEE0"/>
<comment type="subunit">
    <text evidence="6">Homodimer.</text>
</comment>
<keyword evidence="4 6" id="KW-0560">Oxidoreductase</keyword>
<evidence type="ECO:0000313" key="11">
    <source>
        <dbReference type="EMBL" id="MBZ1351691.1"/>
    </source>
</evidence>
<comment type="catalytic activity">
    <reaction evidence="6">
        <text>pyridoxamine 5'-phosphate + O2 + H2O = pyridoxal 5'-phosphate + H2O2 + NH4(+)</text>
        <dbReference type="Rhea" id="RHEA:15817"/>
        <dbReference type="ChEBI" id="CHEBI:15377"/>
        <dbReference type="ChEBI" id="CHEBI:15379"/>
        <dbReference type="ChEBI" id="CHEBI:16240"/>
        <dbReference type="ChEBI" id="CHEBI:28938"/>
        <dbReference type="ChEBI" id="CHEBI:58451"/>
        <dbReference type="ChEBI" id="CHEBI:597326"/>
        <dbReference type="EC" id="1.4.3.5"/>
    </reaction>
</comment>
<proteinExistence type="inferred from homology"/>
<evidence type="ECO:0000256" key="2">
    <source>
        <dbReference type="ARBA" id="ARBA00022630"/>
    </source>
</evidence>
<keyword evidence="12" id="KW-1185">Reference proteome</keyword>
<dbReference type="InterPro" id="IPR000659">
    <property type="entry name" value="Pyridox_Oxase"/>
</dbReference>
<dbReference type="PANTHER" id="PTHR10851">
    <property type="entry name" value="PYRIDOXINE-5-PHOSPHATE OXIDASE"/>
    <property type="match status" value="1"/>
</dbReference>
<dbReference type="PANTHER" id="PTHR10851:SF0">
    <property type="entry name" value="PYRIDOXINE-5'-PHOSPHATE OXIDASE"/>
    <property type="match status" value="1"/>
</dbReference>
<comment type="similarity">
    <text evidence="1 6">Belongs to the pyridoxamine 5'-phosphate oxidase family.</text>
</comment>
<evidence type="ECO:0000256" key="3">
    <source>
        <dbReference type="ARBA" id="ARBA00022643"/>
    </source>
</evidence>
<comment type="function">
    <text evidence="6">Catalyzes the oxidation of either pyridoxine 5'-phosphate (PNP) or pyridoxamine 5'-phosphate (PMP) into pyridoxal 5'-phosphate (PLP).</text>
</comment>
<feature type="domain" description="Pyridoxine 5'-phosphate oxidase dimerisation C-terminal" evidence="10">
    <location>
        <begin position="169"/>
        <end position="210"/>
    </location>
</feature>
<dbReference type="SUPFAM" id="SSF50475">
    <property type="entry name" value="FMN-binding split barrel"/>
    <property type="match status" value="1"/>
</dbReference>
<dbReference type="InterPro" id="IPR019576">
    <property type="entry name" value="Pyridoxamine_oxidase_dimer_C"/>
</dbReference>
<feature type="binding site" evidence="6 8">
    <location>
        <position position="81"/>
    </location>
    <ligand>
        <name>FMN</name>
        <dbReference type="ChEBI" id="CHEBI:58210"/>
    </ligand>
</feature>
<feature type="binding site" evidence="6 8">
    <location>
        <begin position="139"/>
        <end position="140"/>
    </location>
    <ligand>
        <name>FMN</name>
        <dbReference type="ChEBI" id="CHEBI:58210"/>
    </ligand>
</feature>
<feature type="binding site" evidence="6 7">
    <location>
        <begin position="188"/>
        <end position="190"/>
    </location>
    <ligand>
        <name>substrate</name>
    </ligand>
</feature>
<gene>
    <name evidence="6 11" type="primary">pdxH</name>
    <name evidence="11" type="ORF">KZZ10_13645</name>
</gene>
<reference evidence="11" key="1">
    <citation type="submission" date="2021-07" db="EMBL/GenBank/DDBJ databases">
        <title>New genus and species of the family Alcaligenaceae.</title>
        <authorList>
            <person name="Hahn M.W."/>
        </authorList>
    </citation>
    <scope>NUCLEOTIDE SEQUENCE</scope>
    <source>
        <strain evidence="11">LF4-65</strain>
    </source>
</reference>
<dbReference type="Pfam" id="PF10590">
    <property type="entry name" value="PNP_phzG_C"/>
    <property type="match status" value="1"/>
</dbReference>
<feature type="binding site" evidence="6 8">
    <location>
        <position position="192"/>
    </location>
    <ligand>
        <name>FMN</name>
        <dbReference type="ChEBI" id="CHEBI:58210"/>
    </ligand>
</feature>